<keyword evidence="2" id="KW-0472">Membrane</keyword>
<accession>A0A6A6VIT6</accession>
<evidence type="ECO:0000256" key="2">
    <source>
        <dbReference type="SAM" id="Phobius"/>
    </source>
</evidence>
<reference evidence="3" key="1">
    <citation type="journal article" date="2020" name="Stud. Mycol.">
        <title>101 Dothideomycetes genomes: a test case for predicting lifestyles and emergence of pathogens.</title>
        <authorList>
            <person name="Haridas S."/>
            <person name="Albert R."/>
            <person name="Binder M."/>
            <person name="Bloem J."/>
            <person name="Labutti K."/>
            <person name="Salamov A."/>
            <person name="Andreopoulos B."/>
            <person name="Baker S."/>
            <person name="Barry K."/>
            <person name="Bills G."/>
            <person name="Bluhm B."/>
            <person name="Cannon C."/>
            <person name="Castanera R."/>
            <person name="Culley D."/>
            <person name="Daum C."/>
            <person name="Ezra D."/>
            <person name="Gonzalez J."/>
            <person name="Henrissat B."/>
            <person name="Kuo A."/>
            <person name="Liang C."/>
            <person name="Lipzen A."/>
            <person name="Lutzoni F."/>
            <person name="Magnuson J."/>
            <person name="Mondo S."/>
            <person name="Nolan M."/>
            <person name="Ohm R."/>
            <person name="Pangilinan J."/>
            <person name="Park H.-J."/>
            <person name="Ramirez L."/>
            <person name="Alfaro M."/>
            <person name="Sun H."/>
            <person name="Tritt A."/>
            <person name="Yoshinaga Y."/>
            <person name="Zwiers L.-H."/>
            <person name="Turgeon B."/>
            <person name="Goodwin S."/>
            <person name="Spatafora J."/>
            <person name="Crous P."/>
            <person name="Grigoriev I."/>
        </authorList>
    </citation>
    <scope>NUCLEOTIDE SEQUENCE</scope>
    <source>
        <strain evidence="3">CBS 119925</strain>
    </source>
</reference>
<proteinExistence type="predicted"/>
<dbReference type="AlphaFoldDB" id="A0A6A6VIT6"/>
<sequence>MQLAAQQWRDEQAQQYLVELQKRAWLYETEPKTTINKNVNVTNKFYFAPPPWYTAFPNIPEECFSEVDFSANPMPALEGVQTRRPLALPGSFHVSSMVISEYTLSPTPAEDLVSQQTPDGISPLEGVQTPLYSASALPDFASLDSLDESAVSESSLSPSPSQDLVSQQIADDLSPSPSQDLVPQQSPNGLSPPPTISPLPPPSPPPTYHTILANLFSPFLNFSDPTKPEIYQLETRSPSYIATVWFVFLILFFGAIGLITTILYLSARLLKWRIIPFLSWAVPTACRTIWSWLCAGYEWIP</sequence>
<feature type="region of interest" description="Disordered" evidence="1">
    <location>
        <begin position="151"/>
        <end position="203"/>
    </location>
</feature>
<keyword evidence="2" id="KW-0812">Transmembrane</keyword>
<keyword evidence="4" id="KW-1185">Reference proteome</keyword>
<dbReference type="Proteomes" id="UP000799440">
    <property type="component" value="Unassembled WGS sequence"/>
</dbReference>
<feature type="transmembrane region" description="Helical" evidence="2">
    <location>
        <begin position="240"/>
        <end position="265"/>
    </location>
</feature>
<evidence type="ECO:0000313" key="4">
    <source>
        <dbReference type="Proteomes" id="UP000799440"/>
    </source>
</evidence>
<organism evidence="3 4">
    <name type="scientific">Sporormia fimetaria CBS 119925</name>
    <dbReference type="NCBI Taxonomy" id="1340428"/>
    <lineage>
        <taxon>Eukaryota</taxon>
        <taxon>Fungi</taxon>
        <taxon>Dikarya</taxon>
        <taxon>Ascomycota</taxon>
        <taxon>Pezizomycotina</taxon>
        <taxon>Dothideomycetes</taxon>
        <taxon>Pleosporomycetidae</taxon>
        <taxon>Pleosporales</taxon>
        <taxon>Sporormiaceae</taxon>
        <taxon>Sporormia</taxon>
    </lineage>
</organism>
<dbReference type="EMBL" id="MU006564">
    <property type="protein sequence ID" value="KAF2750063.1"/>
    <property type="molecule type" value="Genomic_DNA"/>
</dbReference>
<keyword evidence="2" id="KW-1133">Transmembrane helix</keyword>
<gene>
    <name evidence="3" type="ORF">M011DRAFT_523958</name>
</gene>
<feature type="compositionally biased region" description="Low complexity" evidence="1">
    <location>
        <begin position="151"/>
        <end position="167"/>
    </location>
</feature>
<evidence type="ECO:0000313" key="3">
    <source>
        <dbReference type="EMBL" id="KAF2750063.1"/>
    </source>
</evidence>
<evidence type="ECO:0000256" key="1">
    <source>
        <dbReference type="SAM" id="MobiDB-lite"/>
    </source>
</evidence>
<name>A0A6A6VIT6_9PLEO</name>
<feature type="compositionally biased region" description="Polar residues" evidence="1">
    <location>
        <begin position="175"/>
        <end position="189"/>
    </location>
</feature>
<protein>
    <submittedName>
        <fullName evidence="3">Uncharacterized protein</fullName>
    </submittedName>
</protein>
<feature type="compositionally biased region" description="Pro residues" evidence="1">
    <location>
        <begin position="190"/>
        <end position="203"/>
    </location>
</feature>